<dbReference type="EMBL" id="GBXM01017935">
    <property type="protein sequence ID" value="JAH90642.1"/>
    <property type="molecule type" value="Transcribed_RNA"/>
</dbReference>
<dbReference type="AlphaFoldDB" id="A0A0E9WJV4"/>
<protein>
    <submittedName>
        <fullName evidence="1">Uncharacterized protein</fullName>
    </submittedName>
</protein>
<evidence type="ECO:0000313" key="1">
    <source>
        <dbReference type="EMBL" id="JAH90642.1"/>
    </source>
</evidence>
<proteinExistence type="predicted"/>
<reference evidence="1" key="2">
    <citation type="journal article" date="2015" name="Fish Shellfish Immunol.">
        <title>Early steps in the European eel (Anguilla anguilla)-Vibrio vulnificus interaction in the gills: Role of the RtxA13 toxin.</title>
        <authorList>
            <person name="Callol A."/>
            <person name="Pajuelo D."/>
            <person name="Ebbesson L."/>
            <person name="Teles M."/>
            <person name="MacKenzie S."/>
            <person name="Amaro C."/>
        </authorList>
    </citation>
    <scope>NUCLEOTIDE SEQUENCE</scope>
</reference>
<accession>A0A0E9WJV4</accession>
<name>A0A0E9WJV4_ANGAN</name>
<reference evidence="1" key="1">
    <citation type="submission" date="2014-11" db="EMBL/GenBank/DDBJ databases">
        <authorList>
            <person name="Amaro Gonzalez C."/>
        </authorList>
    </citation>
    <scope>NUCLEOTIDE SEQUENCE</scope>
</reference>
<organism evidence="1">
    <name type="scientific">Anguilla anguilla</name>
    <name type="common">European freshwater eel</name>
    <name type="synonym">Muraena anguilla</name>
    <dbReference type="NCBI Taxonomy" id="7936"/>
    <lineage>
        <taxon>Eukaryota</taxon>
        <taxon>Metazoa</taxon>
        <taxon>Chordata</taxon>
        <taxon>Craniata</taxon>
        <taxon>Vertebrata</taxon>
        <taxon>Euteleostomi</taxon>
        <taxon>Actinopterygii</taxon>
        <taxon>Neopterygii</taxon>
        <taxon>Teleostei</taxon>
        <taxon>Anguilliformes</taxon>
        <taxon>Anguillidae</taxon>
        <taxon>Anguilla</taxon>
    </lineage>
</organism>
<sequence>MVFIVTLHFMNQFRAVDYTVTVTQITQLNSPGALGLELGADFKVKTKTSRPCSSPGPGLETTGLYPVLDYCAGHLFCHSNCIWSSFSRNFLKDESRFGCNTRCEGCGAEHLVGVWNLWHVPSVPSQQT</sequence>